<dbReference type="GO" id="GO:0030544">
    <property type="term" value="F:Hsp70 protein binding"/>
    <property type="evidence" value="ECO:0007669"/>
    <property type="project" value="InterPro"/>
</dbReference>
<feature type="compositionally biased region" description="Polar residues" evidence="6">
    <location>
        <begin position="665"/>
        <end position="683"/>
    </location>
</feature>
<dbReference type="Gene3D" id="3.30.160.60">
    <property type="entry name" value="Classic Zinc Finger"/>
    <property type="match status" value="1"/>
</dbReference>
<dbReference type="PANTHER" id="PTHR22635:SF0">
    <property type="entry name" value="RING FINGER PROTEIN 207"/>
    <property type="match status" value="1"/>
</dbReference>
<evidence type="ECO:0000256" key="3">
    <source>
        <dbReference type="ARBA" id="ARBA00022771"/>
    </source>
</evidence>
<feature type="compositionally biased region" description="Low complexity" evidence="6">
    <location>
        <begin position="684"/>
        <end position="695"/>
    </location>
</feature>
<evidence type="ECO:0000256" key="6">
    <source>
        <dbReference type="SAM" id="MobiDB-lite"/>
    </source>
</evidence>
<feature type="region of interest" description="Disordered" evidence="6">
    <location>
        <begin position="589"/>
        <end position="752"/>
    </location>
</feature>
<dbReference type="PROSITE" id="PS00518">
    <property type="entry name" value="ZF_RING_1"/>
    <property type="match status" value="1"/>
</dbReference>
<dbReference type="PANTHER" id="PTHR22635">
    <property type="entry name" value="RING FINGER PROTEIN 207"/>
    <property type="match status" value="1"/>
</dbReference>
<keyword evidence="9" id="KW-1185">Reference proteome</keyword>
<dbReference type="GO" id="GO:0048471">
    <property type="term" value="C:perinuclear region of cytoplasm"/>
    <property type="evidence" value="ECO:0007669"/>
    <property type="project" value="TreeGrafter"/>
</dbReference>
<evidence type="ECO:0000259" key="7">
    <source>
        <dbReference type="PROSITE" id="PS50089"/>
    </source>
</evidence>
<dbReference type="WBParaSite" id="jg15862">
    <property type="protein sequence ID" value="jg15862"/>
    <property type="gene ID" value="jg15862"/>
</dbReference>
<dbReference type="InterPro" id="IPR013083">
    <property type="entry name" value="Znf_RING/FYVE/PHD"/>
</dbReference>
<evidence type="ECO:0000313" key="10">
    <source>
        <dbReference type="WBParaSite" id="jg15862"/>
    </source>
</evidence>
<reference evidence="10" key="1">
    <citation type="submission" date="2022-11" db="UniProtKB">
        <authorList>
            <consortium name="WormBaseParasite"/>
        </authorList>
    </citation>
    <scope>IDENTIFICATION</scope>
</reference>
<organism evidence="9 10">
    <name type="scientific">Ditylenchus dipsaci</name>
    <dbReference type="NCBI Taxonomy" id="166011"/>
    <lineage>
        <taxon>Eukaryota</taxon>
        <taxon>Metazoa</taxon>
        <taxon>Ecdysozoa</taxon>
        <taxon>Nematoda</taxon>
        <taxon>Chromadorea</taxon>
        <taxon>Rhabditida</taxon>
        <taxon>Tylenchina</taxon>
        <taxon>Tylenchomorpha</taxon>
        <taxon>Sphaerularioidea</taxon>
        <taxon>Anguinidae</taxon>
        <taxon>Anguininae</taxon>
        <taxon>Ditylenchus</taxon>
    </lineage>
</organism>
<feature type="compositionally biased region" description="Basic and acidic residues" evidence="6">
    <location>
        <begin position="589"/>
        <end position="604"/>
    </location>
</feature>
<dbReference type="SMART" id="SM00336">
    <property type="entry name" value="BBOX"/>
    <property type="match status" value="2"/>
</dbReference>
<dbReference type="GO" id="GO:0044325">
    <property type="term" value="F:transmembrane transporter binding"/>
    <property type="evidence" value="ECO:0007669"/>
    <property type="project" value="TreeGrafter"/>
</dbReference>
<evidence type="ECO:0000256" key="4">
    <source>
        <dbReference type="ARBA" id="ARBA00022833"/>
    </source>
</evidence>
<dbReference type="SUPFAM" id="SSF57845">
    <property type="entry name" value="B-box zinc-binding domain"/>
    <property type="match status" value="1"/>
</dbReference>
<keyword evidence="2" id="KW-0479">Metal-binding</keyword>
<dbReference type="InterPro" id="IPR017907">
    <property type="entry name" value="Znf_RING_CS"/>
</dbReference>
<evidence type="ECO:0000256" key="5">
    <source>
        <dbReference type="PROSITE-ProRule" id="PRU00024"/>
    </source>
</evidence>
<dbReference type="PROSITE" id="PS50119">
    <property type="entry name" value="ZF_BBOX"/>
    <property type="match status" value="1"/>
</dbReference>
<dbReference type="SUPFAM" id="SSF57850">
    <property type="entry name" value="RING/U-box"/>
    <property type="match status" value="1"/>
</dbReference>
<dbReference type="CDD" id="cd19814">
    <property type="entry name" value="Bbox1_RNF207-like"/>
    <property type="match status" value="1"/>
</dbReference>
<dbReference type="InterPro" id="IPR039320">
    <property type="entry name" value="RNF207"/>
</dbReference>
<protein>
    <recommendedName>
        <fullName evidence="1">RING finger protein 207</fullName>
    </recommendedName>
</protein>
<keyword evidence="4" id="KW-0862">Zinc</keyword>
<sequence length="770" mass="87306">MNSDLDTAKEAERPEKRSPLECQSCRSEMKKPVRLVCQHYFCRECVIQNKCPICGRVIEADLLSEDKVLSYVIESSQEVTELCANCDIIRQPMYFCETCQQPLCTDCKDVTHQAKIFSAHQISLLEESWKRGRLRGGLICLIHNEPFLLFCLDSKKLLCIECFNSSSSTEKLGNFVSTELAHKICCEKLEKAALKMRLFQDKVMEQIELRKRLALELEVNLGDVVVDLEKRCSTVVDKIIAMKNSLHNKLNEEKNKREEHIKAQLKVLESLQDPLRVNLLSASIFCSYAPKMDLLHYFSDLSKAIQLILTNKVEHLKLNSHLSVDFDEELAKCLRQMLGLPDPDASIILSSAVQQEQTPLVTPAIFSPLTDKSTQAICPPLLNGTRKSSNAFCFPNGFNDILNNGYVSGKQNVHLLNMDLNTTFHECIQKIDQPMKRFVGEIARISKTLLNIQRDITLRRCVVNKEEFLTTVSGCEALKQCLEDHCILTQNLQPVFRDIWQEQMERIHRQQSILREKLDDIAYLQKFAEKALSSALQLKPFAFYMASVISVVDNRRSQMVNYSPMEQICAQITSLEPDSQHRIEAIQKEEESRRLTKEQEKLATKQEAQQVKEQLKETKTPVIKLRANHPTVVENNRDRSHLPIGGSALSKRKRRENRSSESSSICCSPTPLNTVSPSLSLDCSSAASTPPLSFSPLPPPPPPPPPSSTHVPTPSPVQQPQAKGKDEQTPLKFFPHNSANTPSSETMKARESLLESIKERVKKIEPFDEK</sequence>
<feature type="domain" description="B box-type" evidence="8">
    <location>
        <begin position="78"/>
        <end position="125"/>
    </location>
</feature>
<feature type="compositionally biased region" description="Polar residues" evidence="6">
    <location>
        <begin position="737"/>
        <end position="746"/>
    </location>
</feature>
<evidence type="ECO:0000313" key="9">
    <source>
        <dbReference type="Proteomes" id="UP000887574"/>
    </source>
</evidence>
<dbReference type="SMART" id="SM00184">
    <property type="entry name" value="RING"/>
    <property type="match status" value="1"/>
</dbReference>
<evidence type="ECO:0000256" key="1">
    <source>
        <dbReference type="ARBA" id="ARBA00021526"/>
    </source>
</evidence>
<accession>A0A915D4V0</accession>
<evidence type="ECO:0000256" key="2">
    <source>
        <dbReference type="ARBA" id="ARBA00022723"/>
    </source>
</evidence>
<dbReference type="Gene3D" id="1.20.58.1540">
    <property type="entry name" value="Actin interacting protein 3, C-terminal domain"/>
    <property type="match status" value="1"/>
</dbReference>
<dbReference type="AlphaFoldDB" id="A0A915D4V0"/>
<evidence type="ECO:0000259" key="8">
    <source>
        <dbReference type="PROSITE" id="PS50119"/>
    </source>
</evidence>
<feature type="compositionally biased region" description="Pro residues" evidence="6">
    <location>
        <begin position="696"/>
        <end position="717"/>
    </location>
</feature>
<proteinExistence type="predicted"/>
<dbReference type="InterPro" id="IPR001841">
    <property type="entry name" value="Znf_RING"/>
</dbReference>
<keyword evidence="3 5" id="KW-0863">Zinc-finger</keyword>
<name>A0A915D4V0_9BILA</name>
<feature type="domain" description="RING-type" evidence="7">
    <location>
        <begin position="22"/>
        <end position="54"/>
    </location>
</feature>
<dbReference type="InterPro" id="IPR000315">
    <property type="entry name" value="Znf_B-box"/>
</dbReference>
<dbReference type="GO" id="GO:0008270">
    <property type="term" value="F:zinc ion binding"/>
    <property type="evidence" value="ECO:0007669"/>
    <property type="project" value="UniProtKB-KW"/>
</dbReference>
<dbReference type="Proteomes" id="UP000887574">
    <property type="component" value="Unplaced"/>
</dbReference>
<dbReference type="Gene3D" id="3.30.40.10">
    <property type="entry name" value="Zinc/RING finger domain, C3HC4 (zinc finger)"/>
    <property type="match status" value="1"/>
</dbReference>
<dbReference type="PROSITE" id="PS50089">
    <property type="entry name" value="ZF_RING_2"/>
    <property type="match status" value="1"/>
</dbReference>
<dbReference type="Pfam" id="PF00643">
    <property type="entry name" value="zf-B_box"/>
    <property type="match status" value="1"/>
</dbReference>